<dbReference type="EMBL" id="FCOL02000087">
    <property type="protein sequence ID" value="SAL82991.1"/>
    <property type="molecule type" value="Genomic_DNA"/>
</dbReference>
<name>A0A158KRD7_9BURK</name>
<evidence type="ECO:0000313" key="6">
    <source>
        <dbReference type="Proteomes" id="UP000054925"/>
    </source>
</evidence>
<evidence type="ECO:0000256" key="2">
    <source>
        <dbReference type="ARBA" id="ARBA00023136"/>
    </source>
</evidence>
<dbReference type="Pfam" id="PF01103">
    <property type="entry name" value="Omp85"/>
    <property type="match status" value="1"/>
</dbReference>
<feature type="region of interest" description="Disordered" evidence="3">
    <location>
        <begin position="1"/>
        <end position="21"/>
    </location>
</feature>
<accession>A0A158KRD7</accession>
<protein>
    <recommendedName>
        <fullName evidence="4">Bacterial surface antigen (D15) domain-containing protein</fullName>
    </recommendedName>
</protein>
<evidence type="ECO:0000256" key="3">
    <source>
        <dbReference type="SAM" id="MobiDB-lite"/>
    </source>
</evidence>
<evidence type="ECO:0000256" key="1">
    <source>
        <dbReference type="ARBA" id="ARBA00004370"/>
    </source>
</evidence>
<evidence type="ECO:0000313" key="5">
    <source>
        <dbReference type="EMBL" id="SAL82991.1"/>
    </source>
</evidence>
<dbReference type="AlphaFoldDB" id="A0A158KRD7"/>
<keyword evidence="6" id="KW-1185">Reference proteome</keyword>
<comment type="subcellular location">
    <subcellularLocation>
        <location evidence="1">Membrane</location>
    </subcellularLocation>
</comment>
<proteinExistence type="predicted"/>
<dbReference type="Gene3D" id="2.40.160.50">
    <property type="entry name" value="membrane protein fhac: a member of the omp85/tpsb transporter family"/>
    <property type="match status" value="1"/>
</dbReference>
<dbReference type="Proteomes" id="UP000054925">
    <property type="component" value="Unassembled WGS sequence"/>
</dbReference>
<gene>
    <name evidence="5" type="ORF">AWB67_06281</name>
</gene>
<dbReference type="GO" id="GO:0019867">
    <property type="term" value="C:outer membrane"/>
    <property type="evidence" value="ECO:0007669"/>
    <property type="project" value="InterPro"/>
</dbReference>
<sequence>MFFSGPVADAASDPSRDVKDRVPPNVTALGGLYTQNGTWAAAAGHFHTWDNDRYRYLGGIAKVDAHLDYFGPSSQPMAYTLQGVALMQQILMRIGNSRWYAGFRYVFVDSSSTFGSGETPAELSSFQKDQRIGAASILLDYDSRDNIFYPGDGNFLEFEAQAVRTAFGGTENYDVYAARGYTWQPLTHTLILGLRVDSKFSSGDIPFYAQPYVDLRGVQKGRYQDRNAVAAEVELRWDFVPRWSLLGFTGVGKAYGRWHTFSEAQNVQSVGAGVRYLIARKLGLAVGIDVAHSKDQNAFYKQVGSAWR</sequence>
<evidence type="ECO:0000259" key="4">
    <source>
        <dbReference type="Pfam" id="PF01103"/>
    </source>
</evidence>
<dbReference type="InterPro" id="IPR000184">
    <property type="entry name" value="Bac_surfAg_D15"/>
</dbReference>
<organism evidence="5 6">
    <name type="scientific">Caballeronia terrestris</name>
    <dbReference type="NCBI Taxonomy" id="1226301"/>
    <lineage>
        <taxon>Bacteria</taxon>
        <taxon>Pseudomonadati</taxon>
        <taxon>Pseudomonadota</taxon>
        <taxon>Betaproteobacteria</taxon>
        <taxon>Burkholderiales</taxon>
        <taxon>Burkholderiaceae</taxon>
        <taxon>Caballeronia</taxon>
    </lineage>
</organism>
<comment type="caution">
    <text evidence="5">The sequence shown here is derived from an EMBL/GenBank/DDBJ whole genome shotgun (WGS) entry which is preliminary data.</text>
</comment>
<keyword evidence="2" id="KW-0472">Membrane</keyword>
<reference evidence="5" key="1">
    <citation type="submission" date="2016-01" db="EMBL/GenBank/DDBJ databases">
        <authorList>
            <person name="Peeters C."/>
        </authorList>
    </citation>
    <scope>NUCLEOTIDE SEQUENCE [LARGE SCALE GENOMIC DNA]</scope>
    <source>
        <strain evidence="5">LMG 22937</strain>
    </source>
</reference>
<feature type="domain" description="Bacterial surface antigen (D15)" evidence="4">
    <location>
        <begin position="76"/>
        <end position="279"/>
    </location>
</feature>